<evidence type="ECO:0000256" key="12">
    <source>
        <dbReference type="ARBA" id="ARBA00030897"/>
    </source>
</evidence>
<dbReference type="GO" id="GO:0016973">
    <property type="term" value="P:poly(A)+ mRNA export from nucleus"/>
    <property type="evidence" value="ECO:0007669"/>
    <property type="project" value="InterPro"/>
</dbReference>
<proteinExistence type="inferred from homology"/>
<dbReference type="GO" id="GO:0005543">
    <property type="term" value="F:phospholipid binding"/>
    <property type="evidence" value="ECO:0007669"/>
    <property type="project" value="TreeGrafter"/>
</dbReference>
<evidence type="ECO:0000256" key="2">
    <source>
        <dbReference type="ARBA" id="ARBA00011056"/>
    </source>
</evidence>
<evidence type="ECO:0000256" key="9">
    <source>
        <dbReference type="ARBA" id="ARBA00024680"/>
    </source>
</evidence>
<dbReference type="Proteomes" id="UP000079169">
    <property type="component" value="Unplaced"/>
</dbReference>
<evidence type="ECO:0000313" key="14">
    <source>
        <dbReference type="RefSeq" id="XP_008487945.1"/>
    </source>
</evidence>
<evidence type="ECO:0000256" key="10">
    <source>
        <dbReference type="ARBA" id="ARBA00026227"/>
    </source>
</evidence>
<comment type="subcellular location">
    <subcellularLocation>
        <location evidence="1">Nucleus</location>
        <location evidence="1">Nuclear pore complex</location>
    </subcellularLocation>
</comment>
<accession>A0A1S3DUW2</accession>
<evidence type="ECO:0000256" key="1">
    <source>
        <dbReference type="ARBA" id="ARBA00004567"/>
    </source>
</evidence>
<evidence type="ECO:0000256" key="4">
    <source>
        <dbReference type="ARBA" id="ARBA00022816"/>
    </source>
</evidence>
<dbReference type="GO" id="GO:0044614">
    <property type="term" value="C:nuclear pore cytoplasmic filaments"/>
    <property type="evidence" value="ECO:0007669"/>
    <property type="project" value="TreeGrafter"/>
</dbReference>
<comment type="function">
    <text evidence="9">Required for the export of mRNAs containing poly(A) tails from the nucleus into the cytoplasm. May be involved in the terminal step of the mRNA transport through the nuclear pore complex (NPC).</text>
</comment>
<dbReference type="Gene3D" id="1.25.40.510">
    <property type="entry name" value="GLE1-like"/>
    <property type="match status" value="1"/>
</dbReference>
<dbReference type="GO" id="GO:0000822">
    <property type="term" value="F:inositol hexakisphosphate binding"/>
    <property type="evidence" value="ECO:0007669"/>
    <property type="project" value="TreeGrafter"/>
</dbReference>
<dbReference type="PANTHER" id="PTHR12960:SF0">
    <property type="entry name" value="MRNA EXPORT FACTOR GLE1"/>
    <property type="match status" value="1"/>
</dbReference>
<dbReference type="RefSeq" id="XP_008487945.1">
    <property type="nucleotide sequence ID" value="XM_008489723.3"/>
</dbReference>
<dbReference type="InterPro" id="IPR038506">
    <property type="entry name" value="GLE1-like_sf"/>
</dbReference>
<evidence type="ECO:0000256" key="11">
    <source>
        <dbReference type="ARBA" id="ARBA00029983"/>
    </source>
</evidence>
<comment type="similarity">
    <text evidence="2">Belongs to the GLE1 family.</text>
</comment>
<dbReference type="GeneID" id="103524691"/>
<dbReference type="PaxDb" id="121845-A0A1S3DUW2"/>
<evidence type="ECO:0000256" key="5">
    <source>
        <dbReference type="ARBA" id="ARBA00022927"/>
    </source>
</evidence>
<evidence type="ECO:0000256" key="3">
    <source>
        <dbReference type="ARBA" id="ARBA00022448"/>
    </source>
</evidence>
<evidence type="ECO:0000256" key="6">
    <source>
        <dbReference type="ARBA" id="ARBA00023010"/>
    </source>
</evidence>
<dbReference type="GO" id="GO:0031369">
    <property type="term" value="F:translation initiation factor binding"/>
    <property type="evidence" value="ECO:0007669"/>
    <property type="project" value="TreeGrafter"/>
</dbReference>
<reference evidence="14" key="1">
    <citation type="submission" date="2025-08" db="UniProtKB">
        <authorList>
            <consortium name="RefSeq"/>
        </authorList>
    </citation>
    <scope>IDENTIFICATION</scope>
</reference>
<name>A0A1S3DUW2_DIACI</name>
<dbReference type="GO" id="GO:0005737">
    <property type="term" value="C:cytoplasm"/>
    <property type="evidence" value="ECO:0007669"/>
    <property type="project" value="TreeGrafter"/>
</dbReference>
<keyword evidence="7" id="KW-0906">Nuclear pore complex</keyword>
<keyword evidence="8" id="KW-0539">Nucleus</keyword>
<keyword evidence="4" id="KW-0509">mRNA transport</keyword>
<dbReference type="AlphaFoldDB" id="A0A1S3DUW2"/>
<sequence length="726" mass="82987">MNRKYKSTSVLLRSPRLHLNEPLKRLSDISKISVSPKEVSTARIFCNVEDVFKKSPKGKTKENVDLTTSLASPSLTLNSRQHRSYEDSYHQDLNNSISSKLPSIIDNIHELTLGPNATIQEQEQTIDEIPYQSNRSIVQEKSLPPCQDPEVTSEESNLDEEIRMYLKHEKLERSNTDISKKLSDAMIQFNCKQKEEYLGKKKSIEQAVISDQLRGQSQSVVEIPVNCDSLTLLEKNKAARMSILDTLNEVKSKIFKQKEAERAERLKKEKEKQEQMMAICKLVTESFNKFKSKEETFLSNLSLCGDVARFQKEGQDLISFNKKVCTELSTLVTKCKQSSVTRDDVQHVSLLMSKSEECFDRLSKIHETIQSDLSKREEKLAREREMAKATPVLTSPGVQTTSSTKLTEDEDSGPLGHIIDASSLQFYKATSDYYTSVENSLHNMMQDGDLKSFRFQCMKAFNIPINAISGLDGQHMLEQYNRLVSVLRGDREVGSGSSMKRVSQHPLGIHFCKYSMAKKFVAQVDVKPRVLFAYASVIVELWREFPDFGNLLVGEFHKQCPYLIPVFWPQLQGQSNEDYYKSLGYQYIDGQVEKQDLFLKRMTAMVQLYAAITITPTRSSGSHPHNLQFSWRWLAAMLNLDPQPDISATLLYSYIRIAGNKMAATYRNQFFKLIRLIQTQYLRKIKQVTPEDQSQQSIAILEELINSIVKTNNVPPPEGQLPVKFW</sequence>
<keyword evidence="5" id="KW-0653">Protein transport</keyword>
<dbReference type="PANTHER" id="PTHR12960">
    <property type="entry name" value="GLE-1-RELATED"/>
    <property type="match status" value="1"/>
</dbReference>
<keyword evidence="6" id="KW-0811">Translocation</keyword>
<protein>
    <recommendedName>
        <fullName evidence="10">mRNA export factor GLE1</fullName>
    </recommendedName>
    <alternativeName>
        <fullName evidence="12">GLE1 RNA export mediator</fullName>
    </alternativeName>
    <alternativeName>
        <fullName evidence="11">Nucleoporin GLE1</fullName>
    </alternativeName>
</protein>
<organism evidence="13 14">
    <name type="scientific">Diaphorina citri</name>
    <name type="common">Asian citrus psyllid</name>
    <dbReference type="NCBI Taxonomy" id="121845"/>
    <lineage>
        <taxon>Eukaryota</taxon>
        <taxon>Metazoa</taxon>
        <taxon>Ecdysozoa</taxon>
        <taxon>Arthropoda</taxon>
        <taxon>Hexapoda</taxon>
        <taxon>Insecta</taxon>
        <taxon>Pterygota</taxon>
        <taxon>Neoptera</taxon>
        <taxon>Paraneoptera</taxon>
        <taxon>Hemiptera</taxon>
        <taxon>Sternorrhyncha</taxon>
        <taxon>Psylloidea</taxon>
        <taxon>Psyllidae</taxon>
        <taxon>Diaphorininae</taxon>
        <taxon>Diaphorina</taxon>
    </lineage>
</organism>
<evidence type="ECO:0000256" key="7">
    <source>
        <dbReference type="ARBA" id="ARBA00023132"/>
    </source>
</evidence>
<evidence type="ECO:0000256" key="8">
    <source>
        <dbReference type="ARBA" id="ARBA00023242"/>
    </source>
</evidence>
<dbReference type="KEGG" id="dci:103524691"/>
<keyword evidence="3" id="KW-0813">Transport</keyword>
<evidence type="ECO:0000313" key="13">
    <source>
        <dbReference type="Proteomes" id="UP000079169"/>
    </source>
</evidence>
<dbReference type="Pfam" id="PF07817">
    <property type="entry name" value="GLE1"/>
    <property type="match status" value="1"/>
</dbReference>
<dbReference type="InterPro" id="IPR012476">
    <property type="entry name" value="GLE1"/>
</dbReference>
<gene>
    <name evidence="14" type="primary">LOC103524691</name>
</gene>
<dbReference type="STRING" id="121845.A0A1S3DUW2"/>
<keyword evidence="13" id="KW-1185">Reference proteome</keyword>
<dbReference type="OMA" id="LKCMSGM"/>
<dbReference type="GO" id="GO:0015031">
    <property type="term" value="P:protein transport"/>
    <property type="evidence" value="ECO:0007669"/>
    <property type="project" value="UniProtKB-KW"/>
</dbReference>